<keyword evidence="2" id="KW-1185">Reference proteome</keyword>
<dbReference type="EMBL" id="LUGG01000043">
    <property type="protein sequence ID" value="OBZ65540.1"/>
    <property type="molecule type" value="Genomic_DNA"/>
</dbReference>
<gene>
    <name evidence="1" type="ORF">A0H81_14478</name>
</gene>
<name>A0A1C7LLL4_GRIFR</name>
<evidence type="ECO:0008006" key="3">
    <source>
        <dbReference type="Google" id="ProtNLM"/>
    </source>
</evidence>
<evidence type="ECO:0000313" key="2">
    <source>
        <dbReference type="Proteomes" id="UP000092993"/>
    </source>
</evidence>
<organism evidence="1 2">
    <name type="scientific">Grifola frondosa</name>
    <name type="common">Maitake</name>
    <name type="synonym">Polyporus frondosus</name>
    <dbReference type="NCBI Taxonomy" id="5627"/>
    <lineage>
        <taxon>Eukaryota</taxon>
        <taxon>Fungi</taxon>
        <taxon>Dikarya</taxon>
        <taxon>Basidiomycota</taxon>
        <taxon>Agaricomycotina</taxon>
        <taxon>Agaricomycetes</taxon>
        <taxon>Polyporales</taxon>
        <taxon>Grifolaceae</taxon>
        <taxon>Grifola</taxon>
    </lineage>
</organism>
<dbReference type="AlphaFoldDB" id="A0A1C7LLL4"/>
<accession>A0A1C7LLL4</accession>
<reference evidence="1 2" key="1">
    <citation type="submission" date="2016-03" db="EMBL/GenBank/DDBJ databases">
        <title>Whole genome sequencing of Grifola frondosa 9006-11.</title>
        <authorList>
            <person name="Min B."/>
            <person name="Park H."/>
            <person name="Kim J.-G."/>
            <person name="Cho H."/>
            <person name="Oh Y.-L."/>
            <person name="Kong W.-S."/>
            <person name="Choi I.-G."/>
        </authorList>
    </citation>
    <scope>NUCLEOTIDE SEQUENCE [LARGE SCALE GENOMIC DNA]</scope>
    <source>
        <strain evidence="1 2">9006-11</strain>
    </source>
</reference>
<sequence length="281" mass="31114">MGPILNACCCPSFVISIAGPWMCVLGATFVNSVIVQPLTDYISLGGEPDYEQRVCAVVRIFHTLSGCMHDLNMFYSPLEVSDTLISSRLFPCFAFYIYGGAEVRLTYECTLLGKAVFLAFTQHGDAVVVKFTESYCKAAHLLLAEHGLAPPLRYRKHFGGGLHVVVMDFLPGPNLALAKTTRTSMVHTPRLHEDVKEAVRLLHENGYVLGTCAHRTSCCTCGRRIRKAETDEQRSKELCWSTLTRSRSRGILSFSLIWATLHGRPVWNVAGSYARSTTSDS</sequence>
<dbReference type="Proteomes" id="UP000092993">
    <property type="component" value="Unassembled WGS sequence"/>
</dbReference>
<proteinExistence type="predicted"/>
<evidence type="ECO:0000313" key="1">
    <source>
        <dbReference type="EMBL" id="OBZ65540.1"/>
    </source>
</evidence>
<protein>
    <recommendedName>
        <fullName evidence="3">Aminoglycoside phosphotransferase domain-containing protein</fullName>
    </recommendedName>
</protein>
<comment type="caution">
    <text evidence="1">The sequence shown here is derived from an EMBL/GenBank/DDBJ whole genome shotgun (WGS) entry which is preliminary data.</text>
</comment>
<dbReference type="OrthoDB" id="2803426at2759"/>